<reference evidence="10 11" key="1">
    <citation type="submission" date="2016-11" db="EMBL/GenBank/DDBJ databases">
        <authorList>
            <person name="Jaros S."/>
            <person name="Januszkiewicz K."/>
            <person name="Wedrychowicz H."/>
        </authorList>
    </citation>
    <scope>NUCLEOTIDE SEQUENCE [LARGE SCALE GENOMIC DNA]</scope>
    <source>
        <strain evidence="10 11">DSM 17918</strain>
    </source>
</reference>
<dbReference type="GO" id="GO:0009252">
    <property type="term" value="P:peptidoglycan biosynthetic process"/>
    <property type="evidence" value="ECO:0007669"/>
    <property type="project" value="UniProtKB-UniRule"/>
</dbReference>
<feature type="transmembrane region" description="Helical" evidence="8">
    <location>
        <begin position="187"/>
        <end position="206"/>
    </location>
</feature>
<dbReference type="GO" id="GO:0005886">
    <property type="term" value="C:plasma membrane"/>
    <property type="evidence" value="ECO:0007669"/>
    <property type="project" value="UniProtKB-SubCell"/>
</dbReference>
<evidence type="ECO:0000256" key="5">
    <source>
        <dbReference type="ARBA" id="ARBA00022984"/>
    </source>
</evidence>
<feature type="transmembrane region" description="Helical" evidence="8">
    <location>
        <begin position="387"/>
        <end position="405"/>
    </location>
</feature>
<feature type="transmembrane region" description="Helical" evidence="8">
    <location>
        <begin position="411"/>
        <end position="430"/>
    </location>
</feature>
<comment type="subcellular location">
    <subcellularLocation>
        <location evidence="1 8">Cell membrane</location>
        <topology evidence="1 8">Multi-pass membrane protein</topology>
    </subcellularLocation>
</comment>
<dbReference type="PIRSF" id="PIRSF002869">
    <property type="entry name" value="MviN"/>
    <property type="match status" value="1"/>
</dbReference>
<dbReference type="Pfam" id="PF03023">
    <property type="entry name" value="MurJ"/>
    <property type="match status" value="1"/>
</dbReference>
<feature type="transmembrane region" description="Helical" evidence="8">
    <location>
        <begin position="268"/>
        <end position="289"/>
    </location>
</feature>
<dbReference type="STRING" id="1121256.SAMN02746089_00726"/>
<feature type="transmembrane region" description="Helical" evidence="8">
    <location>
        <begin position="12"/>
        <end position="29"/>
    </location>
</feature>
<dbReference type="OrthoDB" id="9804143at2"/>
<feature type="transmembrane region" description="Helical" evidence="8">
    <location>
        <begin position="227"/>
        <end position="248"/>
    </location>
</feature>
<keyword evidence="4 8" id="KW-0133">Cell shape</keyword>
<comment type="function">
    <text evidence="8 9">Involved in peptidoglycan biosynthesis. Transports lipid-linked peptidoglycan precursors from the inner to the outer leaflet of the cytoplasmic membrane.</text>
</comment>
<dbReference type="UniPathway" id="UPA00219"/>
<comment type="similarity">
    <text evidence="8 9">Belongs to the MurJ/MviN family.</text>
</comment>
<keyword evidence="6 8" id="KW-1133">Transmembrane helix</keyword>
<protein>
    <recommendedName>
        <fullName evidence="8">Probable lipid II flippase MurJ</fullName>
    </recommendedName>
</protein>
<dbReference type="PANTHER" id="PTHR47019">
    <property type="entry name" value="LIPID II FLIPPASE MURJ"/>
    <property type="match status" value="1"/>
</dbReference>
<feature type="transmembrane region" description="Helical" evidence="8">
    <location>
        <begin position="310"/>
        <end position="329"/>
    </location>
</feature>
<keyword evidence="7 8" id="KW-0472">Membrane</keyword>
<dbReference type="PRINTS" id="PR01806">
    <property type="entry name" value="VIRFACTRMVIN"/>
</dbReference>
<dbReference type="CDD" id="cd13123">
    <property type="entry name" value="MATE_MurJ_like"/>
    <property type="match status" value="1"/>
</dbReference>
<feature type="transmembrane region" description="Helical" evidence="8">
    <location>
        <begin position="349"/>
        <end position="367"/>
    </location>
</feature>
<dbReference type="InterPro" id="IPR004268">
    <property type="entry name" value="MurJ"/>
</dbReference>
<proteinExistence type="inferred from homology"/>
<sequence length="527" mass="57420">MPKPNAVKVAKAAGTIMILAFVSKIMGFVRETALAARFGASVASDSYVMATTIPLVVFQMIGSSIGTTFIPVFTEYMTKEGKEKAYELTNNVINIILFLSIAVSIVGILFSPVLVRLIAPGYSGERYFLTVTMTRIMFPIVVFIGLANVITGVLQAQNHFTVPAFIGIPYNFIIIITLLFFAKSFGIFAVALATVVATLTQVLVQLPDMYKLGYRYKFILNFKHPGVLKIFALVLPVLIGSAVNQINIVVDKAFASGLQEGAVASLNYANRLNGFVMGIFGMAISTVIYPTLSKHISLNDYDNYRKSFKLAVNAIFMIMVPITAITILLRTPIVSIVYRRGAFDERATYMTSIALLYYAVGMTAFSVRDVINRAFYSLQDTRTPMVYGVYAVIINVISNLLLVRIMGVGGLAFSTSLAAIFTSIFLFFALRKRLNGIGGTDMLITMGKILISTGFMIVAIYALNHVAIFTKLSAKGVGGWILSFLGASSIGLFIYLLVLAVLGVEELKFAKGMAVKILGKYKLAKGH</sequence>
<dbReference type="PANTHER" id="PTHR47019:SF1">
    <property type="entry name" value="LIPID II FLIPPASE MURJ"/>
    <property type="match status" value="1"/>
</dbReference>
<organism evidence="10 11">
    <name type="scientific">Caldanaerobius fijiensis DSM 17918</name>
    <dbReference type="NCBI Taxonomy" id="1121256"/>
    <lineage>
        <taxon>Bacteria</taxon>
        <taxon>Bacillati</taxon>
        <taxon>Bacillota</taxon>
        <taxon>Clostridia</taxon>
        <taxon>Thermoanaerobacterales</taxon>
        <taxon>Thermoanaerobacteraceae</taxon>
        <taxon>Caldanaerobius</taxon>
    </lineage>
</organism>
<gene>
    <name evidence="8" type="primary">murJ</name>
    <name evidence="10" type="ORF">SAMN02746089_00726</name>
</gene>
<keyword evidence="3 8" id="KW-0812">Transmembrane</keyword>
<dbReference type="AlphaFoldDB" id="A0A1M4W1F7"/>
<feature type="transmembrane region" description="Helical" evidence="8">
    <location>
        <begin position="480"/>
        <end position="504"/>
    </location>
</feature>
<evidence type="ECO:0000256" key="3">
    <source>
        <dbReference type="ARBA" id="ARBA00022692"/>
    </source>
</evidence>
<keyword evidence="8 9" id="KW-0961">Cell wall biogenesis/degradation</keyword>
<evidence type="ECO:0000256" key="2">
    <source>
        <dbReference type="ARBA" id="ARBA00022475"/>
    </source>
</evidence>
<feature type="transmembrane region" description="Helical" evidence="8">
    <location>
        <begin position="95"/>
        <end position="115"/>
    </location>
</feature>
<accession>A0A1M4W1F7</accession>
<keyword evidence="2 8" id="KW-1003">Cell membrane</keyword>
<evidence type="ECO:0000256" key="7">
    <source>
        <dbReference type="ARBA" id="ARBA00023136"/>
    </source>
</evidence>
<evidence type="ECO:0000256" key="9">
    <source>
        <dbReference type="PIRNR" id="PIRNR002869"/>
    </source>
</evidence>
<dbReference type="GO" id="GO:0008360">
    <property type="term" value="P:regulation of cell shape"/>
    <property type="evidence" value="ECO:0007669"/>
    <property type="project" value="UniProtKB-UniRule"/>
</dbReference>
<evidence type="ECO:0000256" key="1">
    <source>
        <dbReference type="ARBA" id="ARBA00004651"/>
    </source>
</evidence>
<evidence type="ECO:0000256" key="4">
    <source>
        <dbReference type="ARBA" id="ARBA00022960"/>
    </source>
</evidence>
<dbReference type="HAMAP" id="MF_02078">
    <property type="entry name" value="MurJ_MviN"/>
    <property type="match status" value="1"/>
</dbReference>
<dbReference type="InterPro" id="IPR051050">
    <property type="entry name" value="Lipid_II_flippase_MurJ/MviN"/>
</dbReference>
<dbReference type="GO" id="GO:0071555">
    <property type="term" value="P:cell wall organization"/>
    <property type="evidence" value="ECO:0007669"/>
    <property type="project" value="UniProtKB-UniRule"/>
</dbReference>
<dbReference type="Proteomes" id="UP000184088">
    <property type="component" value="Unassembled WGS sequence"/>
</dbReference>
<keyword evidence="8 9" id="KW-0813">Transport</keyword>
<keyword evidence="11" id="KW-1185">Reference proteome</keyword>
<evidence type="ECO:0000256" key="8">
    <source>
        <dbReference type="HAMAP-Rule" id="MF_02078"/>
    </source>
</evidence>
<evidence type="ECO:0000256" key="6">
    <source>
        <dbReference type="ARBA" id="ARBA00022989"/>
    </source>
</evidence>
<evidence type="ECO:0000313" key="11">
    <source>
        <dbReference type="Proteomes" id="UP000184088"/>
    </source>
</evidence>
<dbReference type="GO" id="GO:0015648">
    <property type="term" value="F:lipid-linked peptidoglycan transporter activity"/>
    <property type="evidence" value="ECO:0007669"/>
    <property type="project" value="UniProtKB-UniRule"/>
</dbReference>
<feature type="transmembrane region" description="Helical" evidence="8">
    <location>
        <begin position="127"/>
        <end position="150"/>
    </location>
</feature>
<feature type="transmembrane region" description="Helical" evidence="8">
    <location>
        <begin position="49"/>
        <end position="74"/>
    </location>
</feature>
<dbReference type="EMBL" id="FQVH01000005">
    <property type="protein sequence ID" value="SHE74995.1"/>
    <property type="molecule type" value="Genomic_DNA"/>
</dbReference>
<keyword evidence="5 8" id="KW-0573">Peptidoglycan synthesis</keyword>
<dbReference type="GO" id="GO:0034204">
    <property type="term" value="P:lipid translocation"/>
    <property type="evidence" value="ECO:0007669"/>
    <property type="project" value="TreeGrafter"/>
</dbReference>
<comment type="pathway">
    <text evidence="8">Cell wall biogenesis; peptidoglycan biosynthesis.</text>
</comment>
<dbReference type="RefSeq" id="WP_073341844.1">
    <property type="nucleotide sequence ID" value="NZ_FQVH01000005.1"/>
</dbReference>
<evidence type="ECO:0000313" key="10">
    <source>
        <dbReference type="EMBL" id="SHE74995.1"/>
    </source>
</evidence>
<feature type="transmembrane region" description="Helical" evidence="8">
    <location>
        <begin position="442"/>
        <end position="468"/>
    </location>
</feature>
<dbReference type="NCBIfam" id="TIGR01695">
    <property type="entry name" value="murJ_mviN"/>
    <property type="match status" value="1"/>
</dbReference>
<name>A0A1M4W1F7_9THEO</name>
<feature type="transmembrane region" description="Helical" evidence="8">
    <location>
        <begin position="162"/>
        <end position="181"/>
    </location>
</feature>